<dbReference type="InterPro" id="IPR032716">
    <property type="entry name" value="ACC_epsilon"/>
</dbReference>
<feature type="region of interest" description="Disordered" evidence="1">
    <location>
        <begin position="43"/>
        <end position="80"/>
    </location>
</feature>
<keyword evidence="3" id="KW-1185">Reference proteome</keyword>
<evidence type="ECO:0008006" key="4">
    <source>
        <dbReference type="Google" id="ProtNLM"/>
    </source>
</evidence>
<accession>A0ABR5CER7</accession>
<reference evidence="2 3" key="1">
    <citation type="journal article" date="2001" name="Int. J. Syst. Evol. Microbiol.">
        <title>Agreia bicolorata gen. nov., sp. nov., to accommodate actinobacteria isolated from narrow reed grass infected by the nematode Heteroanguina graminophila.</title>
        <authorList>
            <person name="Evtushenko L.I."/>
            <person name="Dorofeeva L.V."/>
            <person name="Dobrovolskaya T.G."/>
            <person name="Streshinskaya G.M."/>
            <person name="Subbotin S.A."/>
            <person name="Tiedje J.M."/>
        </authorList>
    </citation>
    <scope>NUCLEOTIDE SEQUENCE [LARGE SCALE GENOMIC DNA]</scope>
    <source>
        <strain evidence="2 3">VKM Ac-1804</strain>
    </source>
</reference>
<dbReference type="Proteomes" id="UP000032503">
    <property type="component" value="Unassembled WGS sequence"/>
</dbReference>
<gene>
    <name evidence="2" type="ORF">TZ00_11420</name>
</gene>
<dbReference type="Pfam" id="PF13822">
    <property type="entry name" value="ACC_epsilon"/>
    <property type="match status" value="1"/>
</dbReference>
<evidence type="ECO:0000313" key="2">
    <source>
        <dbReference type="EMBL" id="KJC64129.1"/>
    </source>
</evidence>
<protein>
    <recommendedName>
        <fullName evidence="4">Acyl-CoA carboxylase epsilon subunit</fullName>
    </recommendedName>
</protein>
<dbReference type="EMBL" id="JYFC01000004">
    <property type="protein sequence ID" value="KJC64129.1"/>
    <property type="molecule type" value="Genomic_DNA"/>
</dbReference>
<evidence type="ECO:0000313" key="3">
    <source>
        <dbReference type="Proteomes" id="UP000032503"/>
    </source>
</evidence>
<comment type="caution">
    <text evidence="2">The sequence shown here is derived from an EMBL/GenBank/DDBJ whole genome shotgun (WGS) entry which is preliminary data.</text>
</comment>
<dbReference type="RefSeq" id="WP_238579664.1">
    <property type="nucleotide sequence ID" value="NZ_JYFC01000004.1"/>
</dbReference>
<proteinExistence type="predicted"/>
<organism evidence="2 3">
    <name type="scientific">Agreia bicolorata</name>
    <dbReference type="NCBI Taxonomy" id="110935"/>
    <lineage>
        <taxon>Bacteria</taxon>
        <taxon>Bacillati</taxon>
        <taxon>Actinomycetota</taxon>
        <taxon>Actinomycetes</taxon>
        <taxon>Micrococcales</taxon>
        <taxon>Microbacteriaceae</taxon>
        <taxon>Agreia</taxon>
    </lineage>
</organism>
<name>A0ABR5CER7_9MICO</name>
<sequence>MTESTPRHAADPDPIEFTITTPNLEPEQIAAVTAVLQAAIANSSDASHEAAAPAVSGWEKSRRDLRTPIHPGAGEWRRAK</sequence>
<evidence type="ECO:0000256" key="1">
    <source>
        <dbReference type="SAM" id="MobiDB-lite"/>
    </source>
</evidence>